<dbReference type="GO" id="GO:0016567">
    <property type="term" value="P:protein ubiquitination"/>
    <property type="evidence" value="ECO:0007669"/>
    <property type="project" value="UniProtKB-UniPathway"/>
</dbReference>
<keyword evidence="4" id="KW-0677">Repeat</keyword>
<dbReference type="Gene3D" id="3.30.160.60">
    <property type="entry name" value="Classic Zinc Finger"/>
    <property type="match status" value="2"/>
</dbReference>
<dbReference type="GO" id="GO:0005829">
    <property type="term" value="C:cytosol"/>
    <property type="evidence" value="ECO:0007669"/>
    <property type="project" value="InterPro"/>
</dbReference>
<dbReference type="GO" id="GO:0006355">
    <property type="term" value="P:regulation of DNA-templated transcription"/>
    <property type="evidence" value="ECO:0007669"/>
    <property type="project" value="InterPro"/>
</dbReference>
<evidence type="ECO:0000256" key="2">
    <source>
        <dbReference type="ARBA" id="ARBA00007306"/>
    </source>
</evidence>
<keyword evidence="11" id="KW-1185">Reference proteome</keyword>
<dbReference type="PROSITE" id="PS50082">
    <property type="entry name" value="WD_REPEATS_2"/>
    <property type="match status" value="3"/>
</dbReference>
<dbReference type="InterPro" id="IPR055410">
    <property type="entry name" value="Beta-prop_CAF1B_HIR1"/>
</dbReference>
<reference evidence="11" key="1">
    <citation type="journal article" date="2008" name="Nat. Genet.">
        <title>The Pristionchus pacificus genome provides a unique perspective on nematode lifestyle and parasitism.</title>
        <authorList>
            <person name="Dieterich C."/>
            <person name="Clifton S.W."/>
            <person name="Schuster L.N."/>
            <person name="Chinwalla A."/>
            <person name="Delehaunty K."/>
            <person name="Dinkelacker I."/>
            <person name="Fulton L."/>
            <person name="Fulton R."/>
            <person name="Godfrey J."/>
            <person name="Minx P."/>
            <person name="Mitreva M."/>
            <person name="Roeseler W."/>
            <person name="Tian H."/>
            <person name="Witte H."/>
            <person name="Yang S.P."/>
            <person name="Wilson R.K."/>
            <person name="Sommer R.J."/>
        </authorList>
    </citation>
    <scope>NUCLEOTIDE SEQUENCE [LARGE SCALE GENOMIC DNA]</scope>
    <source>
        <strain evidence="11">PS312</strain>
    </source>
</reference>
<dbReference type="PANTHER" id="PTHR13831:SF0">
    <property type="entry name" value="PROTEIN HIRA"/>
    <property type="match status" value="1"/>
</dbReference>
<keyword evidence="8" id="KW-0539">Nucleus</keyword>
<feature type="region of interest" description="Disordered" evidence="9">
    <location>
        <begin position="569"/>
        <end position="623"/>
    </location>
</feature>
<evidence type="ECO:0000256" key="4">
    <source>
        <dbReference type="ARBA" id="ARBA00022737"/>
    </source>
</evidence>
<dbReference type="InterPro" id="IPR011494">
    <property type="entry name" value="HIRA-like_C"/>
</dbReference>
<dbReference type="Pfam" id="PF24105">
    <property type="entry name" value="Beta-prop_CAF1B_HIR1"/>
    <property type="match status" value="1"/>
</dbReference>
<organism evidence="10 11">
    <name type="scientific">Pristionchus pacificus</name>
    <name type="common">Parasitic nematode worm</name>
    <dbReference type="NCBI Taxonomy" id="54126"/>
    <lineage>
        <taxon>Eukaryota</taxon>
        <taxon>Metazoa</taxon>
        <taxon>Ecdysozoa</taxon>
        <taxon>Nematoda</taxon>
        <taxon>Chromadorea</taxon>
        <taxon>Rhabditida</taxon>
        <taxon>Rhabditina</taxon>
        <taxon>Diplogasteromorpha</taxon>
        <taxon>Diplogasteroidea</taxon>
        <taxon>Neodiplogasteridae</taxon>
        <taxon>Pristionchus</taxon>
    </lineage>
</organism>
<evidence type="ECO:0000256" key="3">
    <source>
        <dbReference type="ARBA" id="ARBA00022574"/>
    </source>
</evidence>
<dbReference type="InterPro" id="IPR036322">
    <property type="entry name" value="WD40_repeat_dom_sf"/>
</dbReference>
<dbReference type="SMART" id="SM00355">
    <property type="entry name" value="ZnF_C2H2"/>
    <property type="match status" value="3"/>
</dbReference>
<dbReference type="Pfam" id="PF17978">
    <property type="entry name" value="zf-RING_14"/>
    <property type="match status" value="1"/>
</dbReference>
<comment type="similarity">
    <text evidence="2">Belongs to the WD repeat HIR1 family.</text>
</comment>
<evidence type="ECO:0000256" key="7">
    <source>
        <dbReference type="ARBA" id="ARBA00023163"/>
    </source>
</evidence>
<evidence type="ECO:0000256" key="5">
    <source>
        <dbReference type="ARBA" id="ARBA00022853"/>
    </source>
</evidence>
<feature type="region of interest" description="Disordered" evidence="9">
    <location>
        <begin position="490"/>
        <end position="530"/>
    </location>
</feature>
<accession>A0A2A6CHW2</accession>
<dbReference type="EnsemblMetazoa" id="PPA38050.1">
    <property type="protein sequence ID" value="PPA38050.1"/>
    <property type="gene ID" value="WBGene00276419"/>
</dbReference>
<dbReference type="GO" id="GO:0006338">
    <property type="term" value="P:chromatin remodeling"/>
    <property type="evidence" value="ECO:0000318"/>
    <property type="project" value="GO_Central"/>
</dbReference>
<name>A0A2A6CHW2_PRIPA</name>
<gene>
    <name evidence="10" type="primary">WBGene00276419</name>
</gene>
<dbReference type="InterPro" id="IPR003977">
    <property type="entry name" value="Parkin"/>
</dbReference>
<feature type="region of interest" description="Disordered" evidence="9">
    <location>
        <begin position="1"/>
        <end position="35"/>
    </location>
</feature>
<sequence>MSIPLTASASRPEATMTSSIHSSAPTEGRSTSSAKSCLSSARVSARTAASSAKSSLFQEMSVKVVLTPWVTHDGGAIYSLDASPNEYKLATSGNGDSGEGCIVIWSLLPMLSEKHGRTVENHNPLLARIPMTGSVNAVRWSRCGNYFAAASDDKTVTVWEYGGRIKSAGTIGMRKEETNLEKYKCIHTLHGHAMEVLAVEWSWNRRFLASSSMDNTIIVWNALKLPERLVVLDASRDGHTGAVKGLSFDPIGKYLASQSQDKTLKVWNMENWTCETTISQPFEESAQSTMFMRPEWSPDGKMLVAPCAMNNGGPTAQLVQRGNWDTSRDLVGHRKAVTVVRSASRCFEYEDSKGRVSKISLFAVGSRDKSLSVWALPVNSRPLVVINNFFKHSIMDASWKGTNLVCCSQDGTVRTLIFDETSVGRMLRQQEMSDMCYELYRTRLVQHEAAAASENGRTEGAENGANGCATKGAFVETAADLIASRTIAVPKRAQKDSSEREREEAEARAKAEAELAEQRKEQIENRTKEGKRRIQPVFLCSTIDNSAPEKPEIPDDVIDADKLDASFPGRRATTVFKDNEPPKSIESMEETESSSDDGASSSAESSDDDDVQEIEEIGPSTKRMKLGGRDRMLLADFRQPVLRPLERLEKDSLTLAAAELQPRLQHPINGVKQGLIVVQNEWASSSGVRATKVVRYRCNEEGLQSLSVDDVESSDAIVWTAYIPAPVLLMTAHAKWTVVACSDCSLHVLSTATGAVSFMLQLDSLPAQLGQQDARTYVLTSNGYFSSWDLNEKRALVTRAPVLDIVSNDVHLHSISLAPSGAPLISFSNGSTYSYSINLQSWIPFDVSNGLSRLAGESFAQEDLEGGAIAKAIKSKKRPAVTPSASLATRAWVSQSQMEGWIFAALDAKSYEDLCPMVARYIDMLIMDTRRRDNNDEWMDEDKMKQLKEMWMNVPIILRERKSNGNTTKVALSVSVDVKCDSVAEVSSLCGIPQNRLRIILGGQQLQPTMTVQQLQIGPSTYLLAFVVDKEAASSCDSLKPSELSRKSMFSSFFVYCKTCRGVNAAKLRVHCSECNSPSIQVMREPERWADVLTSGRIPTECYECASPATSARFVFKCSACNEVSAALQHLRLLPPASGPSTFREELASASPMVAHVPNCCCCICILPFEELPSASPVVDLRCGHLICMQCFPVFVKSGLTSSQFFLHPRYGFTIGCPWPSCTAVVKDPHHFAIAGKETYAEYKSLAVEAFITADAIKCAHCDIAFIWDSLEFEKEVGSSTAAENTKTMIECPHCSKHFCAVCRRGDAFSQLLHNLNALLNVRAAGGSNSSEMYKSALGDLFDCIARNEREMYGNSKHIAFLNFAKSFATLSDSGLYNLFDPLAVHCATPSEASPSSVPPRLHPANHDFYHVLRDEREYNQLSNGLVNIPKSLDDDAGGRTSTMLSPHYMSSSPTYELEVKSDIDSERELDARKANIQTENLYTALFGPNAVSVQHPPTAKKQKLSMPKILNPKADPPEVEVCPYCTYQSTCPAHVTRHVRIDHPPHWLEFAMVGCKACDYRCRSTHTLKKHNRAIHGDTWKQWTSQRRLSFANDAKCPFCGDATEDIHSLCQHVVQQHLNDISKENPYIGCDACEETFNWASDLYAHWTRPQSPCPGYAKVRQLKSAEVGALEIAAEAEAEIE</sequence>
<dbReference type="InterPro" id="IPR015943">
    <property type="entry name" value="WD40/YVTN_repeat-like_dom_sf"/>
</dbReference>
<dbReference type="InterPro" id="IPR041170">
    <property type="entry name" value="Znf-RING_14"/>
</dbReference>
<dbReference type="GO" id="GO:0005739">
    <property type="term" value="C:mitochondrion"/>
    <property type="evidence" value="ECO:0007669"/>
    <property type="project" value="InterPro"/>
</dbReference>
<dbReference type="PROSITE" id="PS50053">
    <property type="entry name" value="UBIQUITIN_2"/>
    <property type="match status" value="1"/>
</dbReference>
<dbReference type="PRINTS" id="PR01475">
    <property type="entry name" value="PARKIN"/>
</dbReference>
<keyword evidence="5" id="KW-0156">Chromatin regulator</keyword>
<protein>
    <submittedName>
        <fullName evidence="10">WD40 domain-containing protein</fullName>
    </submittedName>
</protein>
<dbReference type="GO" id="GO:0006351">
    <property type="term" value="P:DNA-templated transcription"/>
    <property type="evidence" value="ECO:0007669"/>
    <property type="project" value="InterPro"/>
</dbReference>
<comment type="subcellular location">
    <subcellularLocation>
        <location evidence="1">Nucleus</location>
    </subcellularLocation>
</comment>
<dbReference type="Gene3D" id="2.130.10.10">
    <property type="entry name" value="YVTN repeat-like/Quinoprotein amine dehydrogenase"/>
    <property type="match status" value="2"/>
</dbReference>
<evidence type="ECO:0000313" key="10">
    <source>
        <dbReference type="EnsemblMetazoa" id="PPA38050.1"/>
    </source>
</evidence>
<keyword evidence="7" id="KW-0804">Transcription</keyword>
<evidence type="ECO:0000256" key="1">
    <source>
        <dbReference type="ARBA" id="ARBA00004123"/>
    </source>
</evidence>
<evidence type="ECO:0000256" key="6">
    <source>
        <dbReference type="ARBA" id="ARBA00023015"/>
    </source>
</evidence>
<reference evidence="10" key="2">
    <citation type="submission" date="2022-06" db="UniProtKB">
        <authorList>
            <consortium name="EnsemblMetazoa"/>
        </authorList>
    </citation>
    <scope>IDENTIFICATION</scope>
    <source>
        <strain evidence="10">PS312</strain>
    </source>
</reference>
<evidence type="ECO:0000256" key="8">
    <source>
        <dbReference type="ARBA" id="ARBA00023242"/>
    </source>
</evidence>
<dbReference type="PROSITE" id="PS50294">
    <property type="entry name" value="WD_REPEATS_REGION"/>
    <property type="match status" value="2"/>
</dbReference>
<proteinExistence type="inferred from homology"/>
<dbReference type="GO" id="GO:0000417">
    <property type="term" value="C:HIR complex"/>
    <property type="evidence" value="ECO:0000318"/>
    <property type="project" value="GO_Central"/>
</dbReference>
<dbReference type="InterPro" id="IPR000626">
    <property type="entry name" value="Ubiquitin-like_dom"/>
</dbReference>
<dbReference type="InterPro" id="IPR031120">
    <property type="entry name" value="HIR1-like"/>
</dbReference>
<dbReference type="Proteomes" id="UP000005239">
    <property type="component" value="Unassembled WGS sequence"/>
</dbReference>
<feature type="compositionally biased region" description="Polar residues" evidence="9">
    <location>
        <begin position="1"/>
        <end position="29"/>
    </location>
</feature>
<dbReference type="GO" id="GO:0000785">
    <property type="term" value="C:chromatin"/>
    <property type="evidence" value="ECO:0000318"/>
    <property type="project" value="GO_Central"/>
</dbReference>
<evidence type="ECO:0000256" key="9">
    <source>
        <dbReference type="SAM" id="MobiDB-lite"/>
    </source>
</evidence>
<feature type="compositionally biased region" description="Acidic residues" evidence="9">
    <location>
        <begin position="605"/>
        <end position="616"/>
    </location>
</feature>
<dbReference type="GO" id="GO:0005634">
    <property type="term" value="C:nucleus"/>
    <property type="evidence" value="ECO:0007669"/>
    <property type="project" value="UniProtKB-SubCell"/>
</dbReference>
<accession>A0A8R1UQP5</accession>
<dbReference type="Pfam" id="PF17976">
    <property type="entry name" value="zf-RING_12"/>
    <property type="match status" value="1"/>
</dbReference>
<feature type="compositionally biased region" description="Basic and acidic residues" evidence="9">
    <location>
        <begin position="493"/>
        <end position="528"/>
    </location>
</feature>
<dbReference type="GO" id="GO:0004842">
    <property type="term" value="F:ubiquitin-protein transferase activity"/>
    <property type="evidence" value="ECO:0007669"/>
    <property type="project" value="InterPro"/>
</dbReference>
<dbReference type="FunFam" id="3.30.40.10:FF:000894">
    <property type="entry name" value="RBR-type E3 ubiquitin transferase"/>
    <property type="match status" value="1"/>
</dbReference>
<dbReference type="PROSITE" id="PS00028">
    <property type="entry name" value="ZINC_FINGER_C2H2_1"/>
    <property type="match status" value="1"/>
</dbReference>
<evidence type="ECO:0000313" key="11">
    <source>
        <dbReference type="Proteomes" id="UP000005239"/>
    </source>
</evidence>
<dbReference type="PANTHER" id="PTHR13831">
    <property type="entry name" value="MEMBER OF THE HIR1 FAMILY OF WD-REPEAT PROTEINS"/>
    <property type="match status" value="1"/>
</dbReference>
<dbReference type="SUPFAM" id="SSF50978">
    <property type="entry name" value="WD40 repeat-like"/>
    <property type="match status" value="2"/>
</dbReference>
<dbReference type="InterPro" id="IPR041565">
    <property type="entry name" value="Parkin_Znf-RING"/>
</dbReference>
<dbReference type="InterPro" id="IPR001680">
    <property type="entry name" value="WD40_rpt"/>
</dbReference>
<keyword evidence="3" id="KW-0853">WD repeat</keyword>
<dbReference type="Pfam" id="PF07569">
    <property type="entry name" value="Hira"/>
    <property type="match status" value="1"/>
</dbReference>
<dbReference type="SMART" id="SM00320">
    <property type="entry name" value="WD40"/>
    <property type="match status" value="6"/>
</dbReference>
<keyword evidence="6" id="KW-0805">Transcription regulation</keyword>
<dbReference type="CDD" id="cd00200">
    <property type="entry name" value="WD40"/>
    <property type="match status" value="1"/>
</dbReference>
<dbReference type="InterPro" id="IPR013087">
    <property type="entry name" value="Znf_C2H2_type"/>
</dbReference>